<organism evidence="2">
    <name type="scientific">hydrothermal vent metagenome</name>
    <dbReference type="NCBI Taxonomy" id="652676"/>
    <lineage>
        <taxon>unclassified sequences</taxon>
        <taxon>metagenomes</taxon>
        <taxon>ecological metagenomes</taxon>
    </lineage>
</organism>
<keyword evidence="1" id="KW-0472">Membrane</keyword>
<reference evidence="2" key="1">
    <citation type="submission" date="2018-06" db="EMBL/GenBank/DDBJ databases">
        <authorList>
            <person name="Zhirakovskaya E."/>
        </authorList>
    </citation>
    <scope>NUCLEOTIDE SEQUENCE</scope>
</reference>
<accession>A0A3B0YCS1</accession>
<evidence type="ECO:0000313" key="2">
    <source>
        <dbReference type="EMBL" id="VAW66514.1"/>
    </source>
</evidence>
<evidence type="ECO:0000256" key="1">
    <source>
        <dbReference type="SAM" id="Phobius"/>
    </source>
</evidence>
<dbReference type="AlphaFoldDB" id="A0A3B0YCS1"/>
<proteinExistence type="predicted"/>
<keyword evidence="1" id="KW-1133">Transmembrane helix</keyword>
<feature type="transmembrane region" description="Helical" evidence="1">
    <location>
        <begin position="24"/>
        <end position="43"/>
    </location>
</feature>
<gene>
    <name evidence="2" type="ORF">MNBD_GAMMA08-2225</name>
</gene>
<protein>
    <submittedName>
        <fullName evidence="2">Uncharacterized protein</fullName>
    </submittedName>
</protein>
<dbReference type="EMBL" id="UOFH01000347">
    <property type="protein sequence ID" value="VAW66514.1"/>
    <property type="molecule type" value="Genomic_DNA"/>
</dbReference>
<keyword evidence="1" id="KW-0812">Transmembrane</keyword>
<feature type="non-terminal residue" evidence="2">
    <location>
        <position position="68"/>
    </location>
</feature>
<name>A0A3B0YCS1_9ZZZZ</name>
<sequence length="68" mass="7767">MTKTKKTPIWVFLAFSAIETRKGALILIWACVAFSFYSLPWVLMLGDSIGELGKQLLLIDDWSWIAMM</sequence>